<keyword evidence="2 5" id="KW-0690">Ribosome biogenesis</keyword>
<protein>
    <recommendedName>
        <fullName evidence="5">Putative pre-16S rRNA nuclease</fullName>
        <ecNumber evidence="5">3.1.-.-</ecNumber>
    </recommendedName>
</protein>
<evidence type="ECO:0000256" key="3">
    <source>
        <dbReference type="ARBA" id="ARBA00022722"/>
    </source>
</evidence>
<comment type="similarity">
    <text evidence="5">Belongs to the YqgF HJR family.</text>
</comment>
<organism evidence="7 8">
    <name type="scientific">Candidatus Kerfeldbacteria bacterium RIFCSPHIGHO2_12_FULL_48_17</name>
    <dbReference type="NCBI Taxonomy" id="1798542"/>
    <lineage>
        <taxon>Bacteria</taxon>
        <taxon>Candidatus Kerfeldiibacteriota</taxon>
    </lineage>
</organism>
<dbReference type="NCBIfam" id="TIGR00250">
    <property type="entry name" value="RNAse_H_YqgF"/>
    <property type="match status" value="1"/>
</dbReference>
<dbReference type="SUPFAM" id="SSF53098">
    <property type="entry name" value="Ribonuclease H-like"/>
    <property type="match status" value="1"/>
</dbReference>
<dbReference type="AlphaFoldDB" id="A0A1G2B4Z6"/>
<dbReference type="InterPro" id="IPR037027">
    <property type="entry name" value="YqgF/RNaseH-like_dom_sf"/>
</dbReference>
<reference evidence="7 8" key="1">
    <citation type="journal article" date="2016" name="Nat. Commun.">
        <title>Thousands of microbial genomes shed light on interconnected biogeochemical processes in an aquifer system.</title>
        <authorList>
            <person name="Anantharaman K."/>
            <person name="Brown C.T."/>
            <person name="Hug L.A."/>
            <person name="Sharon I."/>
            <person name="Castelle C.J."/>
            <person name="Probst A.J."/>
            <person name="Thomas B.C."/>
            <person name="Singh A."/>
            <person name="Wilkins M.J."/>
            <person name="Karaoz U."/>
            <person name="Brodie E.L."/>
            <person name="Williams K.H."/>
            <person name="Hubbard S.S."/>
            <person name="Banfield J.F."/>
        </authorList>
    </citation>
    <scope>NUCLEOTIDE SEQUENCE [LARGE SCALE GENOMIC DNA]</scope>
</reference>
<evidence type="ECO:0000256" key="2">
    <source>
        <dbReference type="ARBA" id="ARBA00022517"/>
    </source>
</evidence>
<accession>A0A1G2B4Z6</accession>
<evidence type="ECO:0000256" key="1">
    <source>
        <dbReference type="ARBA" id="ARBA00022490"/>
    </source>
</evidence>
<proteinExistence type="inferred from homology"/>
<evidence type="ECO:0000256" key="4">
    <source>
        <dbReference type="ARBA" id="ARBA00022801"/>
    </source>
</evidence>
<dbReference type="InterPro" id="IPR006641">
    <property type="entry name" value="YqgF/RNaseH-like_dom"/>
</dbReference>
<dbReference type="Gene3D" id="3.30.420.140">
    <property type="entry name" value="YqgF/RNase H-like domain"/>
    <property type="match status" value="1"/>
</dbReference>
<dbReference type="CDD" id="cd16964">
    <property type="entry name" value="YqgF"/>
    <property type="match status" value="1"/>
</dbReference>
<dbReference type="STRING" id="1798542.A3F54_03555"/>
<comment type="function">
    <text evidence="5">Could be a nuclease involved in processing of the 5'-end of pre-16S rRNA.</text>
</comment>
<keyword evidence="4 5" id="KW-0378">Hydrolase</keyword>
<sequence length="135" mass="15221">MRLLGIDYGDKYTGLAISDAKPSLAVAKDIVYGKTRQDLSKYMQEIITQEGIDVVVVGMPLGLDGQPTQQTKKTAKFVEWLRTVLSVPVEVMDERMTTGAFRAEHKGSARPQRDDAQAARILLQNYIDRHYDNHR</sequence>
<comment type="subcellular location">
    <subcellularLocation>
        <location evidence="5">Cytoplasm</location>
    </subcellularLocation>
</comment>
<evidence type="ECO:0000313" key="7">
    <source>
        <dbReference type="EMBL" id="OGY84258.1"/>
    </source>
</evidence>
<feature type="domain" description="YqgF/RNase H-like" evidence="6">
    <location>
        <begin position="1"/>
        <end position="101"/>
    </location>
</feature>
<comment type="caution">
    <text evidence="7">The sequence shown here is derived from an EMBL/GenBank/DDBJ whole genome shotgun (WGS) entry which is preliminary data.</text>
</comment>
<keyword evidence="1 5" id="KW-0963">Cytoplasm</keyword>
<dbReference type="EC" id="3.1.-.-" evidence="5"/>
<dbReference type="PANTHER" id="PTHR33317">
    <property type="entry name" value="POLYNUCLEOTIDYL TRANSFERASE, RIBONUCLEASE H-LIKE SUPERFAMILY PROTEIN"/>
    <property type="match status" value="1"/>
</dbReference>
<dbReference type="GO" id="GO:0005829">
    <property type="term" value="C:cytosol"/>
    <property type="evidence" value="ECO:0007669"/>
    <property type="project" value="TreeGrafter"/>
</dbReference>
<dbReference type="HAMAP" id="MF_00651">
    <property type="entry name" value="Nuclease_YqgF"/>
    <property type="match status" value="1"/>
</dbReference>
<dbReference type="Pfam" id="PF03652">
    <property type="entry name" value="RuvX"/>
    <property type="match status" value="1"/>
</dbReference>
<dbReference type="GO" id="GO:0000967">
    <property type="term" value="P:rRNA 5'-end processing"/>
    <property type="evidence" value="ECO:0007669"/>
    <property type="project" value="UniProtKB-UniRule"/>
</dbReference>
<gene>
    <name evidence="7" type="ORF">A3F54_03555</name>
</gene>
<dbReference type="EMBL" id="MHKD01000016">
    <property type="protein sequence ID" value="OGY84258.1"/>
    <property type="molecule type" value="Genomic_DNA"/>
</dbReference>
<dbReference type="SMART" id="SM00732">
    <property type="entry name" value="YqgFc"/>
    <property type="match status" value="1"/>
</dbReference>
<evidence type="ECO:0000259" key="6">
    <source>
        <dbReference type="SMART" id="SM00732"/>
    </source>
</evidence>
<dbReference type="PANTHER" id="PTHR33317:SF4">
    <property type="entry name" value="POLYNUCLEOTIDYL TRANSFERASE, RIBONUCLEASE H-LIKE SUPERFAMILY PROTEIN"/>
    <property type="match status" value="1"/>
</dbReference>
<keyword evidence="3 5" id="KW-0540">Nuclease</keyword>
<dbReference type="GO" id="GO:0004518">
    <property type="term" value="F:nuclease activity"/>
    <property type="evidence" value="ECO:0007669"/>
    <property type="project" value="UniProtKB-KW"/>
</dbReference>
<name>A0A1G2B4Z6_9BACT</name>
<dbReference type="GO" id="GO:0016788">
    <property type="term" value="F:hydrolase activity, acting on ester bonds"/>
    <property type="evidence" value="ECO:0007669"/>
    <property type="project" value="UniProtKB-UniRule"/>
</dbReference>
<dbReference type="InterPro" id="IPR005227">
    <property type="entry name" value="YqgF"/>
</dbReference>
<evidence type="ECO:0000256" key="5">
    <source>
        <dbReference type="HAMAP-Rule" id="MF_00651"/>
    </source>
</evidence>
<evidence type="ECO:0000313" key="8">
    <source>
        <dbReference type="Proteomes" id="UP000176952"/>
    </source>
</evidence>
<dbReference type="Proteomes" id="UP000176952">
    <property type="component" value="Unassembled WGS sequence"/>
</dbReference>
<dbReference type="InterPro" id="IPR012337">
    <property type="entry name" value="RNaseH-like_sf"/>
</dbReference>